<sequence>MSTTEPSPTALRAESAIAIVGTALSAVLVACAVVVACIFQNARRRRPQPAATGGAKEITDTKGHELEEGRFTPPKKQTTPSAVLRGRSTAPTPGPVRTSPVAVPEPAYIPAAGTTSADARRPGTVPRSGPPARTLSRTLSGRSRTNLAPVGPSGSLPRSMSTSTGQYSPTLYAARSRITTLRSYSVDSPGPFLNPAQRTSLLSTPGTLFHTPHSRAHLRRSTDYSPPTPSGLAHAVTATATDRALEPFPSMPALHYAPGSPGVVDLWGSTTAPGFSSLPRMNDPEPLTPHDWVMATFRSDFETLERSSALGEPMDDSGVVDDDDDVHSSILDGDIRPASLIDLPSRAASLIWAPPESPGISPLKVVTAVSDVGSAVQKAAVVSPLIEHPAPLAAMPCVEP</sequence>
<dbReference type="OrthoDB" id="5562089at2759"/>
<feature type="transmembrane region" description="Helical" evidence="2">
    <location>
        <begin position="16"/>
        <end position="39"/>
    </location>
</feature>
<proteinExistence type="predicted"/>
<keyword evidence="2" id="KW-1133">Transmembrane helix</keyword>
<evidence type="ECO:0000313" key="3">
    <source>
        <dbReference type="EMBL" id="KNE54502.1"/>
    </source>
</evidence>
<feature type="compositionally biased region" description="Polar residues" evidence="1">
    <location>
        <begin position="156"/>
        <end position="167"/>
    </location>
</feature>
<evidence type="ECO:0000256" key="1">
    <source>
        <dbReference type="SAM" id="MobiDB-lite"/>
    </source>
</evidence>
<feature type="region of interest" description="Disordered" evidence="1">
    <location>
        <begin position="44"/>
        <end position="167"/>
    </location>
</feature>
<gene>
    <name evidence="3" type="ORF">AMAG_00474</name>
</gene>
<name>A0A0L0RVT0_ALLM3</name>
<feature type="compositionally biased region" description="Low complexity" evidence="1">
    <location>
        <begin position="133"/>
        <end position="147"/>
    </location>
</feature>
<keyword evidence="4" id="KW-1185">Reference proteome</keyword>
<reference evidence="3 4" key="1">
    <citation type="submission" date="2009-11" db="EMBL/GenBank/DDBJ databases">
        <title>Annotation of Allomyces macrogynus ATCC 38327.</title>
        <authorList>
            <consortium name="The Broad Institute Genome Sequencing Platform"/>
            <person name="Russ C."/>
            <person name="Cuomo C."/>
            <person name="Burger G."/>
            <person name="Gray M.W."/>
            <person name="Holland P.W.H."/>
            <person name="King N."/>
            <person name="Lang F.B.F."/>
            <person name="Roger A.J."/>
            <person name="Ruiz-Trillo I."/>
            <person name="Young S.K."/>
            <person name="Zeng Q."/>
            <person name="Gargeya S."/>
            <person name="Fitzgerald M."/>
            <person name="Haas B."/>
            <person name="Abouelleil A."/>
            <person name="Alvarado L."/>
            <person name="Arachchi H.M."/>
            <person name="Berlin A."/>
            <person name="Chapman S.B."/>
            <person name="Gearin G."/>
            <person name="Goldberg J."/>
            <person name="Griggs A."/>
            <person name="Gujja S."/>
            <person name="Hansen M."/>
            <person name="Heiman D."/>
            <person name="Howarth C."/>
            <person name="Larimer J."/>
            <person name="Lui A."/>
            <person name="MacDonald P.J.P."/>
            <person name="McCowen C."/>
            <person name="Montmayeur A."/>
            <person name="Murphy C."/>
            <person name="Neiman D."/>
            <person name="Pearson M."/>
            <person name="Priest M."/>
            <person name="Roberts A."/>
            <person name="Saif S."/>
            <person name="Shea T."/>
            <person name="Sisk P."/>
            <person name="Stolte C."/>
            <person name="Sykes S."/>
            <person name="Wortman J."/>
            <person name="Nusbaum C."/>
            <person name="Birren B."/>
        </authorList>
    </citation>
    <scope>NUCLEOTIDE SEQUENCE [LARGE SCALE GENOMIC DNA]</scope>
    <source>
        <strain evidence="3 4">ATCC 38327</strain>
    </source>
</reference>
<reference evidence="4" key="2">
    <citation type="submission" date="2009-11" db="EMBL/GenBank/DDBJ databases">
        <title>The Genome Sequence of Allomyces macrogynus strain ATCC 38327.</title>
        <authorList>
            <consortium name="The Broad Institute Genome Sequencing Platform"/>
            <person name="Russ C."/>
            <person name="Cuomo C."/>
            <person name="Shea T."/>
            <person name="Young S.K."/>
            <person name="Zeng Q."/>
            <person name="Koehrsen M."/>
            <person name="Haas B."/>
            <person name="Borodovsky M."/>
            <person name="Guigo R."/>
            <person name="Alvarado L."/>
            <person name="Berlin A."/>
            <person name="Borenstein D."/>
            <person name="Chen Z."/>
            <person name="Engels R."/>
            <person name="Freedman E."/>
            <person name="Gellesch M."/>
            <person name="Goldberg J."/>
            <person name="Griggs A."/>
            <person name="Gujja S."/>
            <person name="Heiman D."/>
            <person name="Hepburn T."/>
            <person name="Howarth C."/>
            <person name="Jen D."/>
            <person name="Larson L."/>
            <person name="Lewis B."/>
            <person name="Mehta T."/>
            <person name="Park D."/>
            <person name="Pearson M."/>
            <person name="Roberts A."/>
            <person name="Saif S."/>
            <person name="Shenoy N."/>
            <person name="Sisk P."/>
            <person name="Stolte C."/>
            <person name="Sykes S."/>
            <person name="Walk T."/>
            <person name="White J."/>
            <person name="Yandava C."/>
            <person name="Burger G."/>
            <person name="Gray M.W."/>
            <person name="Holland P.W.H."/>
            <person name="King N."/>
            <person name="Lang F.B.F."/>
            <person name="Roger A.J."/>
            <person name="Ruiz-Trillo I."/>
            <person name="Lander E."/>
            <person name="Nusbaum C."/>
        </authorList>
    </citation>
    <scope>NUCLEOTIDE SEQUENCE [LARGE SCALE GENOMIC DNA]</scope>
    <source>
        <strain evidence="4">ATCC 38327</strain>
    </source>
</reference>
<feature type="compositionally biased region" description="Basic and acidic residues" evidence="1">
    <location>
        <begin position="57"/>
        <end position="70"/>
    </location>
</feature>
<dbReference type="VEuPathDB" id="FungiDB:AMAG_00474"/>
<protein>
    <submittedName>
        <fullName evidence="3">Uncharacterized protein</fullName>
    </submittedName>
</protein>
<dbReference type="EMBL" id="GG745328">
    <property type="protein sequence ID" value="KNE54502.1"/>
    <property type="molecule type" value="Genomic_DNA"/>
</dbReference>
<evidence type="ECO:0000256" key="2">
    <source>
        <dbReference type="SAM" id="Phobius"/>
    </source>
</evidence>
<accession>A0A0L0RVT0</accession>
<dbReference type="AlphaFoldDB" id="A0A0L0RVT0"/>
<keyword evidence="2" id="KW-0472">Membrane</keyword>
<keyword evidence="2" id="KW-0812">Transmembrane</keyword>
<dbReference type="Proteomes" id="UP000054350">
    <property type="component" value="Unassembled WGS sequence"/>
</dbReference>
<evidence type="ECO:0000313" key="4">
    <source>
        <dbReference type="Proteomes" id="UP000054350"/>
    </source>
</evidence>
<organism evidence="3 4">
    <name type="scientific">Allomyces macrogynus (strain ATCC 38327)</name>
    <name type="common">Allomyces javanicus var. macrogynus</name>
    <dbReference type="NCBI Taxonomy" id="578462"/>
    <lineage>
        <taxon>Eukaryota</taxon>
        <taxon>Fungi</taxon>
        <taxon>Fungi incertae sedis</taxon>
        <taxon>Blastocladiomycota</taxon>
        <taxon>Blastocladiomycetes</taxon>
        <taxon>Blastocladiales</taxon>
        <taxon>Blastocladiaceae</taxon>
        <taxon>Allomyces</taxon>
    </lineage>
</organism>